<dbReference type="EMBL" id="CAEZUE010000011">
    <property type="protein sequence ID" value="CAB4585339.1"/>
    <property type="molecule type" value="Genomic_DNA"/>
</dbReference>
<accession>A0A6J6FCA1</accession>
<evidence type="ECO:0000313" key="1">
    <source>
        <dbReference type="EMBL" id="CAB4585339.1"/>
    </source>
</evidence>
<dbReference type="PROSITE" id="PS51257">
    <property type="entry name" value="PROKAR_LIPOPROTEIN"/>
    <property type="match status" value="1"/>
</dbReference>
<name>A0A6J6FCA1_9ZZZZ</name>
<protein>
    <submittedName>
        <fullName evidence="1">Unannotated protein</fullName>
    </submittedName>
</protein>
<dbReference type="AlphaFoldDB" id="A0A6J6FCA1"/>
<sequence>MRLRALATTTLAAALLAGTAGCGVLLEPATLQSYSPSDGVNAEVGDVSVRNALLVANSSGDGALVMTFVNSGDALVFVTVELRGARNLSASVAAYPGITKVGIADDNPLVFTNAEVFAGTYAEVYFQYGNFEGALATVPVLDGTEVIYAPYAPNERESN</sequence>
<reference evidence="1" key="1">
    <citation type="submission" date="2020-05" db="EMBL/GenBank/DDBJ databases">
        <authorList>
            <person name="Chiriac C."/>
            <person name="Salcher M."/>
            <person name="Ghai R."/>
            <person name="Kavagutti S V."/>
        </authorList>
    </citation>
    <scope>NUCLEOTIDE SEQUENCE</scope>
</reference>
<organism evidence="1">
    <name type="scientific">freshwater metagenome</name>
    <dbReference type="NCBI Taxonomy" id="449393"/>
    <lineage>
        <taxon>unclassified sequences</taxon>
        <taxon>metagenomes</taxon>
        <taxon>ecological metagenomes</taxon>
    </lineage>
</organism>
<proteinExistence type="predicted"/>
<gene>
    <name evidence="1" type="ORF">UFOPK1788_00179</name>
</gene>